<dbReference type="EMBL" id="JABMIG020000010">
    <property type="protein sequence ID" value="KAL3804091.1"/>
    <property type="molecule type" value="Genomic_DNA"/>
</dbReference>
<proteinExistence type="predicted"/>
<organism evidence="1 2">
    <name type="scientific">Cyclotella cryptica</name>
    <dbReference type="NCBI Taxonomy" id="29204"/>
    <lineage>
        <taxon>Eukaryota</taxon>
        <taxon>Sar</taxon>
        <taxon>Stramenopiles</taxon>
        <taxon>Ochrophyta</taxon>
        <taxon>Bacillariophyta</taxon>
        <taxon>Coscinodiscophyceae</taxon>
        <taxon>Thalassiosirophycidae</taxon>
        <taxon>Stephanodiscales</taxon>
        <taxon>Stephanodiscaceae</taxon>
        <taxon>Cyclotella</taxon>
    </lineage>
</organism>
<accession>A0ABD3QWD0</accession>
<evidence type="ECO:0000313" key="1">
    <source>
        <dbReference type="EMBL" id="KAL3804091.1"/>
    </source>
</evidence>
<name>A0ABD3QWD0_9STRA</name>
<keyword evidence="2" id="KW-1185">Reference proteome</keyword>
<comment type="caution">
    <text evidence="1">The sequence shown here is derived from an EMBL/GenBank/DDBJ whole genome shotgun (WGS) entry which is preliminary data.</text>
</comment>
<protein>
    <submittedName>
        <fullName evidence="1">Uncharacterized protein</fullName>
    </submittedName>
</protein>
<evidence type="ECO:0000313" key="2">
    <source>
        <dbReference type="Proteomes" id="UP001516023"/>
    </source>
</evidence>
<dbReference type="AlphaFoldDB" id="A0ABD3QWD0"/>
<dbReference type="Proteomes" id="UP001516023">
    <property type="component" value="Unassembled WGS sequence"/>
</dbReference>
<sequence>MNTMMMRSSNAILWLQCSKTRQMITRIARNPVHNLSTTSSFTTVDKAISPMDEQRIISQLTPLKRILCLCPVPLGRGRVSWSGGDSSIDDKGDQTTHMNFQSQPEMQKITQMQPLRVTKYRYGERYAIGAAVSDAYLTHAEPVILDRVGVKGYVAEMVPSFRCDAHNLGSVPIFFTNLPYFRHEFLKDIGHFDIGAVVVAMPMKPSTNPFSPVPSRMQLEQELKLDDVRDSIIGVLQNYVSQADDGECDDQPPPNSIELGNKRQKRLSPLGLQGRIDHRMSIEEVLSKSYDSGRGSWGHITQALRHVQNQHTIGEHGSNYFVGNQLHGSQNAFTSVPPHIHAAVALNAMMEKYTSGTHNSFF</sequence>
<reference evidence="1 2" key="1">
    <citation type="journal article" date="2020" name="G3 (Bethesda)">
        <title>Improved Reference Genome for Cyclotella cryptica CCMP332, a Model for Cell Wall Morphogenesis, Salinity Adaptation, and Lipid Production in Diatoms (Bacillariophyta).</title>
        <authorList>
            <person name="Roberts W.R."/>
            <person name="Downey K.M."/>
            <person name="Ruck E.C."/>
            <person name="Traller J.C."/>
            <person name="Alverson A.J."/>
        </authorList>
    </citation>
    <scope>NUCLEOTIDE SEQUENCE [LARGE SCALE GENOMIC DNA]</scope>
    <source>
        <strain evidence="1 2">CCMP332</strain>
    </source>
</reference>
<gene>
    <name evidence="1" type="ORF">HJC23_006482</name>
</gene>